<dbReference type="OrthoDB" id="292693at2759"/>
<comment type="caution">
    <text evidence="5">The sequence shown here is derived from an EMBL/GenBank/DDBJ whole genome shotgun (WGS) entry which is preliminary data.</text>
</comment>
<dbReference type="GO" id="GO:0048039">
    <property type="term" value="F:ubiquinone binding"/>
    <property type="evidence" value="ECO:0007669"/>
    <property type="project" value="InterPro"/>
</dbReference>
<dbReference type="InterPro" id="IPR023393">
    <property type="entry name" value="START-like_dom_sf"/>
</dbReference>
<feature type="domain" description="Coenzyme Q-binding protein COQ10 START" evidence="4">
    <location>
        <begin position="104"/>
        <end position="228"/>
    </location>
</feature>
<dbReference type="InterPro" id="IPR044996">
    <property type="entry name" value="COQ10-like"/>
</dbReference>
<dbReference type="Proteomes" id="UP000886520">
    <property type="component" value="Chromosome 20"/>
</dbReference>
<sequence>MLPSRSLLRAANRRVSQRFRLLPAADRASFWKSPLLVPCCNPNSASCGNFGSLLNVERGPSSASTIARTSTSLHLCLQHRTFIGLGDGDEDSGLSKQYEETRLIGYTPEQLFAVVAAVDLYQDFVPWCQRSAVLWRKDDALEAELEIGFKFLVERYISHVELKQPSLIKSSVSQSNLFEYLINVWEFKPGPNPGTSNLHFSVKFQFRSPLYRQVANMFFHEVVSCLVGSFEERCNRVYGPSTKILENTQST</sequence>
<evidence type="ECO:0000256" key="1">
    <source>
        <dbReference type="ARBA" id="ARBA00006885"/>
    </source>
</evidence>
<dbReference type="Gene3D" id="3.30.530.20">
    <property type="match status" value="1"/>
</dbReference>
<dbReference type="CDD" id="cd07813">
    <property type="entry name" value="COQ10p_like"/>
    <property type="match status" value="1"/>
</dbReference>
<dbReference type="GO" id="GO:0005739">
    <property type="term" value="C:mitochondrion"/>
    <property type="evidence" value="ECO:0007669"/>
    <property type="project" value="TreeGrafter"/>
</dbReference>
<dbReference type="SUPFAM" id="SSF55961">
    <property type="entry name" value="Bet v1-like"/>
    <property type="match status" value="1"/>
</dbReference>
<accession>A0A9D4Z842</accession>
<dbReference type="PANTHER" id="PTHR12901:SF10">
    <property type="entry name" value="COENZYME Q-BINDING PROTEIN COQ10, MITOCHONDRIAL"/>
    <property type="match status" value="1"/>
</dbReference>
<dbReference type="EMBL" id="JABFUD020000020">
    <property type="protein sequence ID" value="KAI5064162.1"/>
    <property type="molecule type" value="Genomic_DNA"/>
</dbReference>
<evidence type="ECO:0000313" key="5">
    <source>
        <dbReference type="EMBL" id="KAI5064162.1"/>
    </source>
</evidence>
<evidence type="ECO:0000259" key="4">
    <source>
        <dbReference type="Pfam" id="PF03364"/>
    </source>
</evidence>
<dbReference type="Pfam" id="PF03364">
    <property type="entry name" value="Polyketide_cyc"/>
    <property type="match status" value="1"/>
</dbReference>
<dbReference type="PANTHER" id="PTHR12901">
    <property type="entry name" value="SPERM PROTEIN HOMOLOG"/>
    <property type="match status" value="1"/>
</dbReference>
<evidence type="ECO:0000313" key="6">
    <source>
        <dbReference type="Proteomes" id="UP000886520"/>
    </source>
</evidence>
<comment type="similarity">
    <text evidence="1">Belongs to the COQ10 family.</text>
</comment>
<proteinExistence type="inferred from homology"/>
<evidence type="ECO:0000256" key="3">
    <source>
        <dbReference type="ARBA" id="ARBA00024947"/>
    </source>
</evidence>
<name>A0A9D4Z842_ADICA</name>
<comment type="subunit">
    <text evidence="2">Interacts with coenzyme Q.</text>
</comment>
<reference evidence="5" key="1">
    <citation type="submission" date="2021-01" db="EMBL/GenBank/DDBJ databases">
        <title>Adiantum capillus-veneris genome.</title>
        <authorList>
            <person name="Fang Y."/>
            <person name="Liao Q."/>
        </authorList>
    </citation>
    <scope>NUCLEOTIDE SEQUENCE</scope>
    <source>
        <strain evidence="5">H3</strain>
        <tissue evidence="5">Leaf</tissue>
    </source>
</reference>
<dbReference type="GO" id="GO:0045333">
    <property type="term" value="P:cellular respiration"/>
    <property type="evidence" value="ECO:0007669"/>
    <property type="project" value="InterPro"/>
</dbReference>
<gene>
    <name evidence="5" type="ORF">GOP47_0020832</name>
</gene>
<dbReference type="AlphaFoldDB" id="A0A9D4Z842"/>
<comment type="function">
    <text evidence="3">Required for the function of coenzyme Q in the respiratory chain. May serve as a chaperone or may be involved in the transport of Q6 from its site of synthesis to the catalytic sites of the respiratory complexes.</text>
</comment>
<organism evidence="5 6">
    <name type="scientific">Adiantum capillus-veneris</name>
    <name type="common">Maidenhair fern</name>
    <dbReference type="NCBI Taxonomy" id="13818"/>
    <lineage>
        <taxon>Eukaryota</taxon>
        <taxon>Viridiplantae</taxon>
        <taxon>Streptophyta</taxon>
        <taxon>Embryophyta</taxon>
        <taxon>Tracheophyta</taxon>
        <taxon>Polypodiopsida</taxon>
        <taxon>Polypodiidae</taxon>
        <taxon>Polypodiales</taxon>
        <taxon>Pteridineae</taxon>
        <taxon>Pteridaceae</taxon>
        <taxon>Vittarioideae</taxon>
        <taxon>Adiantum</taxon>
    </lineage>
</organism>
<protein>
    <recommendedName>
        <fullName evidence="4">Coenzyme Q-binding protein COQ10 START domain-containing protein</fullName>
    </recommendedName>
</protein>
<dbReference type="InterPro" id="IPR005031">
    <property type="entry name" value="COQ10_START"/>
</dbReference>
<evidence type="ECO:0000256" key="2">
    <source>
        <dbReference type="ARBA" id="ARBA00011814"/>
    </source>
</evidence>
<keyword evidence="6" id="KW-1185">Reference proteome</keyword>